<dbReference type="PROSITE" id="PS00018">
    <property type="entry name" value="EF_HAND_1"/>
    <property type="match status" value="1"/>
</dbReference>
<proteinExistence type="predicted"/>
<dbReference type="RefSeq" id="WP_103129460.1">
    <property type="nucleotide sequence ID" value="NZ_BFAG01000007.1"/>
</dbReference>
<evidence type="ECO:0000313" key="1">
    <source>
        <dbReference type="EMBL" id="GBF06050.1"/>
    </source>
</evidence>
<dbReference type="InterPro" id="IPR052918">
    <property type="entry name" value="Motility_Chemotaxis_Reg"/>
</dbReference>
<organism evidence="1 2">
    <name type="scientific">Deinococcus aerius</name>
    <dbReference type="NCBI Taxonomy" id="200253"/>
    <lineage>
        <taxon>Bacteria</taxon>
        <taxon>Thermotogati</taxon>
        <taxon>Deinococcota</taxon>
        <taxon>Deinococci</taxon>
        <taxon>Deinococcales</taxon>
        <taxon>Deinococcaceae</taxon>
        <taxon>Deinococcus</taxon>
    </lineage>
</organism>
<dbReference type="EMBL" id="BFAG01000007">
    <property type="protein sequence ID" value="GBF06050.1"/>
    <property type="molecule type" value="Genomic_DNA"/>
</dbReference>
<sequence>MPGQHDVRGTWVTLCDLDPRGNCVGGTGQSQQITRQDGSSAGFTFEDAPQSPRGVVAWKDVNGNGKLDRGDLCGASPVDGLTPAKVRAPYQGAVVGNREGFVRKLSPGGKVLWTTAISTLERDNIFGMTADAAGNIFIAGATGGELQSGAPARGQDAFVAKLTPGGKVAWTRQFGSSADDLARGVALGPDGSLYVVGETGGTLPGGQDTFVARLSGGGELLWMHQLGNEFDDVAGGVDVDGTGHVYAAGSVGTNDLADYDGFLAQFDAAGRPLWAKTYATGGQSYVTGLAVRGDMAVLVGNTDTVLPGQKSAGPGQYGVNNDAFVICVDPKGGTRRIRQFGGKGTAGASGVTITGNGDVLVTGEADGGLFDQKGQGEYDVFVSRYTAGGERLWTRLFGTAQSDYGSQVLPTRDALFVAGTSFSPMGGKPAVKDVDAFVARLPLVNGGR</sequence>
<dbReference type="Gene3D" id="2.80.10.50">
    <property type="match status" value="1"/>
</dbReference>
<dbReference type="InterPro" id="IPR018247">
    <property type="entry name" value="EF_Hand_1_Ca_BS"/>
</dbReference>
<accession>A0A2I9D6I7</accession>
<dbReference type="SUPFAM" id="SSF101898">
    <property type="entry name" value="NHL repeat"/>
    <property type="match status" value="1"/>
</dbReference>
<keyword evidence="2" id="KW-1185">Reference proteome</keyword>
<protein>
    <recommendedName>
        <fullName evidence="3">Beta-propeller repeat protein</fullName>
    </recommendedName>
</protein>
<reference evidence="2" key="1">
    <citation type="submission" date="2018-01" db="EMBL/GenBank/DDBJ databases">
        <title>Draft Genome Sequence of the Radioresistant Bacterium Deinococcus aerius TR0125, Isolated from the Higher Atmosphere above Japan.</title>
        <authorList>
            <person name="Satoh K."/>
            <person name="Arai H."/>
            <person name="Sanzen T."/>
            <person name="Kawaguchi Y."/>
            <person name="Hayashi H."/>
            <person name="Yokobori S."/>
            <person name="Yamagishi A."/>
            <person name="Oono Y."/>
            <person name="Narumi I."/>
        </authorList>
    </citation>
    <scope>NUCLEOTIDE SEQUENCE [LARGE SCALE GENOMIC DNA]</scope>
    <source>
        <strain evidence="2">TR0125</strain>
    </source>
</reference>
<evidence type="ECO:0008006" key="3">
    <source>
        <dbReference type="Google" id="ProtNLM"/>
    </source>
</evidence>
<dbReference type="OrthoDB" id="57401at2"/>
<evidence type="ECO:0000313" key="2">
    <source>
        <dbReference type="Proteomes" id="UP000236569"/>
    </source>
</evidence>
<dbReference type="PANTHER" id="PTHR35580:SF1">
    <property type="entry name" value="PHYTASE-LIKE DOMAIN-CONTAINING PROTEIN"/>
    <property type="match status" value="1"/>
</dbReference>
<dbReference type="Proteomes" id="UP000236569">
    <property type="component" value="Unassembled WGS sequence"/>
</dbReference>
<name>A0A2I9D6I7_9DEIO</name>
<dbReference type="PANTHER" id="PTHR35580">
    <property type="entry name" value="CELL SURFACE GLYCOPROTEIN (S-LAYER PROTEIN)-LIKE PROTEIN"/>
    <property type="match status" value="1"/>
</dbReference>
<dbReference type="AlphaFoldDB" id="A0A2I9D6I7"/>
<comment type="caution">
    <text evidence="1">The sequence shown here is derived from an EMBL/GenBank/DDBJ whole genome shotgun (WGS) entry which is preliminary data.</text>
</comment>
<gene>
    <name evidence="1" type="ORF">DAERI_070048</name>
</gene>